<name>Z9JRH2_9MICO</name>
<dbReference type="PANTHER" id="PTHR34473">
    <property type="entry name" value="UPF0699 TRANSMEMBRANE PROTEIN YDBS"/>
    <property type="match status" value="1"/>
</dbReference>
<keyword evidence="2" id="KW-1133">Transmembrane helix</keyword>
<evidence type="ECO:0000256" key="1">
    <source>
        <dbReference type="SAM" id="MobiDB-lite"/>
    </source>
</evidence>
<evidence type="ECO:0000313" key="5">
    <source>
        <dbReference type="Proteomes" id="UP000023067"/>
    </source>
</evidence>
<dbReference type="Pfam" id="PF03703">
    <property type="entry name" value="bPH_2"/>
    <property type="match status" value="1"/>
</dbReference>
<feature type="region of interest" description="Disordered" evidence="1">
    <location>
        <begin position="1"/>
        <end position="20"/>
    </location>
</feature>
<gene>
    <name evidence="4" type="ORF">BF93_03040</name>
</gene>
<dbReference type="EMBL" id="JDYK01000014">
    <property type="protein sequence ID" value="EWS80598.1"/>
    <property type="molecule type" value="Genomic_DNA"/>
</dbReference>
<reference evidence="4 5" key="1">
    <citation type="submission" date="2014-02" db="EMBL/GenBank/DDBJ databases">
        <title>Genome sequence of Brachybacterium phenoliresistens strain W13A50.</title>
        <authorList>
            <person name="Wang X."/>
        </authorList>
    </citation>
    <scope>NUCLEOTIDE SEQUENCE [LARGE SCALE GENOMIC DNA]</scope>
    <source>
        <strain evidence="4 5">W13A50</strain>
    </source>
</reference>
<dbReference type="eggNOG" id="COG3402">
    <property type="taxonomic scope" value="Bacteria"/>
</dbReference>
<comment type="caution">
    <text evidence="4">The sequence shown here is derived from an EMBL/GenBank/DDBJ whole genome shotgun (WGS) entry which is preliminary data.</text>
</comment>
<organism evidence="4 5">
    <name type="scientific">Brachybacterium phenoliresistens</name>
    <dbReference type="NCBI Taxonomy" id="396014"/>
    <lineage>
        <taxon>Bacteria</taxon>
        <taxon>Bacillati</taxon>
        <taxon>Actinomycetota</taxon>
        <taxon>Actinomycetes</taxon>
        <taxon>Micrococcales</taxon>
        <taxon>Dermabacteraceae</taxon>
        <taxon>Brachybacterium</taxon>
    </lineage>
</organism>
<keyword evidence="5" id="KW-1185">Reference proteome</keyword>
<evidence type="ECO:0000313" key="4">
    <source>
        <dbReference type="EMBL" id="EWS80598.1"/>
    </source>
</evidence>
<dbReference type="PATRIC" id="fig|396014.3.peg.2637"/>
<evidence type="ECO:0000259" key="3">
    <source>
        <dbReference type="Pfam" id="PF03703"/>
    </source>
</evidence>
<feature type="transmembrane region" description="Helical" evidence="2">
    <location>
        <begin position="42"/>
        <end position="66"/>
    </location>
</feature>
<dbReference type="HOGENOM" id="CLU_104197_0_0_11"/>
<accession>Z9JRH2</accession>
<feature type="domain" description="YdbS-like PH" evidence="3">
    <location>
        <begin position="94"/>
        <end position="170"/>
    </location>
</feature>
<protein>
    <submittedName>
        <fullName evidence="4">Membrane protein</fullName>
    </submittedName>
</protein>
<dbReference type="PANTHER" id="PTHR34473:SF3">
    <property type="entry name" value="TRANSMEMBRANE PROTEIN-RELATED"/>
    <property type="match status" value="1"/>
</dbReference>
<sequence length="182" mass="19382">MDVMSTPSPDPAPALAAPPGAGGRLGAEGLRPVSEALIRARYLAGLIGYALALIVIAGCVVLWAWLGWWWTVFPALLALILALQSLLLTPRRVRALGYLDREDDLVFASGIMFRSVSTVAFARVQSVEVHEGPIERSLGLATLSVSTASAEADLTIPGLPREEAERLRALLARRGVETMAAL</sequence>
<dbReference type="InterPro" id="IPR005182">
    <property type="entry name" value="YdbS-like_PH"/>
</dbReference>
<feature type="transmembrane region" description="Helical" evidence="2">
    <location>
        <begin position="72"/>
        <end position="89"/>
    </location>
</feature>
<keyword evidence="2" id="KW-0472">Membrane</keyword>
<dbReference type="Proteomes" id="UP000023067">
    <property type="component" value="Unassembled WGS sequence"/>
</dbReference>
<dbReference type="AlphaFoldDB" id="Z9JRH2"/>
<dbReference type="STRING" id="396014.BF93_03040"/>
<keyword evidence="2" id="KW-0812">Transmembrane</keyword>
<evidence type="ECO:0000256" key="2">
    <source>
        <dbReference type="SAM" id="Phobius"/>
    </source>
</evidence>
<proteinExistence type="predicted"/>